<dbReference type="CDD" id="cd02439">
    <property type="entry name" value="DMB-PRT_CobT"/>
    <property type="match status" value="1"/>
</dbReference>
<dbReference type="EC" id="2.4.2.21" evidence="3 10"/>
<keyword evidence="5 10" id="KW-0169">Cobalamin biosynthesis</keyword>
<organism evidence="11 12">
    <name type="scientific">Pseudomonas flexibilis</name>
    <dbReference type="NCBI Taxonomy" id="706570"/>
    <lineage>
        <taxon>Bacteria</taxon>
        <taxon>Pseudomonadati</taxon>
        <taxon>Pseudomonadota</taxon>
        <taxon>Gammaproteobacteria</taxon>
        <taxon>Pseudomonadales</taxon>
        <taxon>Pseudomonadaceae</taxon>
        <taxon>Pseudomonas</taxon>
    </lineage>
</organism>
<dbReference type="Gene3D" id="3.40.50.10210">
    <property type="match status" value="1"/>
</dbReference>
<evidence type="ECO:0000313" key="12">
    <source>
        <dbReference type="Proteomes" id="UP000186079"/>
    </source>
</evidence>
<dbReference type="InterPro" id="IPR023195">
    <property type="entry name" value="Nict_dMeBzImd_PRibTrfase_N"/>
</dbReference>
<comment type="similarity">
    <text evidence="2 10">Belongs to the CobT family.</text>
</comment>
<dbReference type="PANTHER" id="PTHR43463">
    <property type="entry name" value="NICOTINATE-NUCLEOTIDE--DIMETHYLBENZIMIDAZOLE PHOSPHORIBOSYLTRANSFERASE"/>
    <property type="match status" value="1"/>
</dbReference>
<dbReference type="Pfam" id="PF02277">
    <property type="entry name" value="DBI_PRT"/>
    <property type="match status" value="1"/>
</dbReference>
<reference evidence="11 12" key="1">
    <citation type="submission" date="2017-01" db="EMBL/GenBank/DDBJ databases">
        <authorList>
            <person name="Mah S.A."/>
            <person name="Swanson W.J."/>
            <person name="Moy G.W."/>
            <person name="Vacquier V.D."/>
        </authorList>
    </citation>
    <scope>NUCLEOTIDE SEQUENCE [LARGE SCALE GENOMIC DNA]</scope>
    <source>
        <strain evidence="11 12">ATCC 29606</strain>
    </source>
</reference>
<feature type="active site" description="Proton acceptor" evidence="10">
    <location>
        <position position="317"/>
    </location>
</feature>
<sequence length="362" mass="37832">MSLFWWQEPCQSLDHVALRKATERQRRQLKPVRALGRLEPVVIRLAAQQGRELPQLSRLGCYLFVADHGVAEVGVSAVPRPVTGMMLGNLAEGVSTLAILARRLDATLDIIDLGTVRPSTGLPGVRHLQLAAGTRNFLVEDAMTPAQCLVALQSGREAAERAMAANLDLFIGGALGVGSSTAASALACALLGCPAELMVGPGCGLDAAGVARKRTLIEAALERHEASLANPLGLLQSLGGFEIAALTGAYLGCAQLGVPVLVDGFVSTVAALLATHLNPRCRPWLLFSHCTAEPGHHWLLDALKAEPLLQLDLLLGDGSGAALAVPMLQAACALHAELVTLDEGLKHMAAPEESAPARQVGG</sequence>
<evidence type="ECO:0000256" key="9">
    <source>
        <dbReference type="ARBA" id="ARBA00047340"/>
    </source>
</evidence>
<dbReference type="Proteomes" id="UP000186079">
    <property type="component" value="Unassembled WGS sequence"/>
</dbReference>
<dbReference type="AlphaFoldDB" id="A0A1N6TPZ3"/>
<evidence type="ECO:0000256" key="7">
    <source>
        <dbReference type="ARBA" id="ARBA00022679"/>
    </source>
</evidence>
<dbReference type="GO" id="GO:0009236">
    <property type="term" value="P:cobalamin biosynthetic process"/>
    <property type="evidence" value="ECO:0007669"/>
    <property type="project" value="UniProtKB-UniRule"/>
</dbReference>
<evidence type="ECO:0000256" key="3">
    <source>
        <dbReference type="ARBA" id="ARBA00011991"/>
    </source>
</evidence>
<dbReference type="EMBL" id="FTMC01000007">
    <property type="protein sequence ID" value="SIQ55401.1"/>
    <property type="molecule type" value="Genomic_DNA"/>
</dbReference>
<evidence type="ECO:0000256" key="5">
    <source>
        <dbReference type="ARBA" id="ARBA00022573"/>
    </source>
</evidence>
<keyword evidence="6 10" id="KW-0328">Glycosyltransferase</keyword>
<dbReference type="InterPro" id="IPR003200">
    <property type="entry name" value="Nict_dMeBzImd_PRibTrfase"/>
</dbReference>
<dbReference type="UniPathway" id="UPA00061">
    <property type="reaction ID" value="UER00516"/>
</dbReference>
<dbReference type="InterPro" id="IPR036087">
    <property type="entry name" value="Nict_dMeBzImd_PRibTrfase_sf"/>
</dbReference>
<evidence type="ECO:0000256" key="10">
    <source>
        <dbReference type="HAMAP-Rule" id="MF_00230"/>
    </source>
</evidence>
<dbReference type="NCBIfam" id="NF000996">
    <property type="entry name" value="PRK00105.1"/>
    <property type="match status" value="1"/>
</dbReference>
<evidence type="ECO:0000256" key="2">
    <source>
        <dbReference type="ARBA" id="ARBA00007110"/>
    </source>
</evidence>
<dbReference type="FunFam" id="3.40.50.10210:FF:000001">
    <property type="entry name" value="Nicotinate-nucleotide--dimethylbenzimidazole phosphoribosyltransferase"/>
    <property type="match status" value="1"/>
</dbReference>
<evidence type="ECO:0000256" key="8">
    <source>
        <dbReference type="ARBA" id="ARBA00030686"/>
    </source>
</evidence>
<comment type="function">
    <text evidence="10">Catalyzes the synthesis of alpha-ribazole-5'-phosphate from nicotinate mononucleotide (NAMN) and 5,6-dimethylbenzimidazole (DMB).</text>
</comment>
<dbReference type="HAMAP" id="MF_00230">
    <property type="entry name" value="CobT"/>
    <property type="match status" value="1"/>
</dbReference>
<dbReference type="RefSeq" id="WP_065365675.1">
    <property type="nucleotide sequence ID" value="NZ_FTMC01000007.1"/>
</dbReference>
<keyword evidence="7 10" id="KW-0808">Transferase</keyword>
<comment type="catalytic activity">
    <reaction evidence="9 10">
        <text>5,6-dimethylbenzimidazole + nicotinate beta-D-ribonucleotide = alpha-ribazole 5'-phosphate + nicotinate + H(+)</text>
        <dbReference type="Rhea" id="RHEA:11196"/>
        <dbReference type="ChEBI" id="CHEBI:15378"/>
        <dbReference type="ChEBI" id="CHEBI:15890"/>
        <dbReference type="ChEBI" id="CHEBI:32544"/>
        <dbReference type="ChEBI" id="CHEBI:57502"/>
        <dbReference type="ChEBI" id="CHEBI:57918"/>
        <dbReference type="EC" id="2.4.2.21"/>
    </reaction>
</comment>
<evidence type="ECO:0000256" key="4">
    <source>
        <dbReference type="ARBA" id="ARBA00015486"/>
    </source>
</evidence>
<dbReference type="PANTHER" id="PTHR43463:SF1">
    <property type="entry name" value="NICOTINATE-NUCLEOTIDE--DIMETHYLBENZIMIDAZOLE PHOSPHORIBOSYLTRANSFERASE"/>
    <property type="match status" value="1"/>
</dbReference>
<accession>A0A1N6TPZ3</accession>
<dbReference type="Gene3D" id="1.10.1610.10">
    <property type="match status" value="1"/>
</dbReference>
<comment type="pathway">
    <text evidence="1 10">Nucleoside biosynthesis; alpha-ribazole biosynthesis; alpha-ribazole from 5,6-dimethylbenzimidazole: step 1/2.</text>
</comment>
<proteinExistence type="inferred from homology"/>
<evidence type="ECO:0000256" key="6">
    <source>
        <dbReference type="ARBA" id="ARBA00022676"/>
    </source>
</evidence>
<dbReference type="GO" id="GO:0008939">
    <property type="term" value="F:nicotinate-nucleotide-dimethylbenzimidazole phosphoribosyltransferase activity"/>
    <property type="evidence" value="ECO:0007669"/>
    <property type="project" value="UniProtKB-UniRule"/>
</dbReference>
<evidence type="ECO:0000256" key="1">
    <source>
        <dbReference type="ARBA" id="ARBA00005049"/>
    </source>
</evidence>
<dbReference type="InterPro" id="IPR017846">
    <property type="entry name" value="Nict_dMeBzImd_PRibTrfase_bact"/>
</dbReference>
<evidence type="ECO:0000313" key="11">
    <source>
        <dbReference type="EMBL" id="SIQ55401.1"/>
    </source>
</evidence>
<dbReference type="SUPFAM" id="SSF52733">
    <property type="entry name" value="Nicotinate mononucleotide:5,6-dimethylbenzimidazole phosphoribosyltransferase (CobT)"/>
    <property type="match status" value="1"/>
</dbReference>
<dbReference type="NCBIfam" id="TIGR03160">
    <property type="entry name" value="cobT_DBIPRT"/>
    <property type="match status" value="1"/>
</dbReference>
<name>A0A1N6TPZ3_9PSED</name>
<gene>
    <name evidence="10" type="primary">cobT</name>
    <name evidence="11" type="ORF">SAMN05421672_107157</name>
</gene>
<protein>
    <recommendedName>
        <fullName evidence="4 10">Nicotinate-nucleotide--dimethylbenzimidazole phosphoribosyltransferase</fullName>
        <shortName evidence="10">NN:DBI PRT</shortName>
        <ecNumber evidence="3 10">2.4.2.21</ecNumber>
    </recommendedName>
    <alternativeName>
        <fullName evidence="8 10">N(1)-alpha-phosphoribosyltransferase</fullName>
    </alternativeName>
</protein>